<evidence type="ECO:0000256" key="3">
    <source>
        <dbReference type="ARBA" id="ARBA00022833"/>
    </source>
</evidence>
<feature type="domain" description="Zn(2)-C6 fungal-type" evidence="9">
    <location>
        <begin position="18"/>
        <end position="48"/>
    </location>
</feature>
<gene>
    <name evidence="10" type="ORF">AC631_05530</name>
</gene>
<keyword evidence="3" id="KW-0862">Zinc</keyword>
<dbReference type="Pfam" id="PF00172">
    <property type="entry name" value="Zn_clus"/>
    <property type="match status" value="1"/>
</dbReference>
<dbReference type="PROSITE" id="PS50048">
    <property type="entry name" value="ZN2_CY6_FUNGAL_2"/>
    <property type="match status" value="1"/>
</dbReference>
<dbReference type="RefSeq" id="XP_015464816.1">
    <property type="nucleotide sequence ID" value="XM_015614359.1"/>
</dbReference>
<evidence type="ECO:0000256" key="4">
    <source>
        <dbReference type="ARBA" id="ARBA00023015"/>
    </source>
</evidence>
<dbReference type="GO" id="GO:0000981">
    <property type="term" value="F:DNA-binding transcription factor activity, RNA polymerase II-specific"/>
    <property type="evidence" value="ECO:0007669"/>
    <property type="project" value="InterPro"/>
</dbReference>
<dbReference type="Proteomes" id="UP000054251">
    <property type="component" value="Unassembled WGS sequence"/>
</dbReference>
<dbReference type="GO" id="GO:0005634">
    <property type="term" value="C:nucleus"/>
    <property type="evidence" value="ECO:0007669"/>
    <property type="project" value="UniProtKB-SubCell"/>
</dbReference>
<dbReference type="InterPro" id="IPR007219">
    <property type="entry name" value="XnlR_reg_dom"/>
</dbReference>
<evidence type="ECO:0000256" key="2">
    <source>
        <dbReference type="ARBA" id="ARBA00022723"/>
    </source>
</evidence>
<evidence type="ECO:0000256" key="6">
    <source>
        <dbReference type="ARBA" id="ARBA00023163"/>
    </source>
</evidence>
<evidence type="ECO:0000256" key="8">
    <source>
        <dbReference type="SAM" id="MobiDB-lite"/>
    </source>
</evidence>
<keyword evidence="6" id="KW-0804">Transcription</keyword>
<comment type="subcellular location">
    <subcellularLocation>
        <location evidence="1">Nucleus</location>
    </subcellularLocation>
</comment>
<dbReference type="Pfam" id="PF04082">
    <property type="entry name" value="Fungal_trans"/>
    <property type="match status" value="1"/>
</dbReference>
<dbReference type="InterPro" id="IPR036864">
    <property type="entry name" value="Zn2-C6_fun-type_DNA-bd_sf"/>
</dbReference>
<evidence type="ECO:0000313" key="10">
    <source>
        <dbReference type="EMBL" id="KRZ98713.1"/>
    </source>
</evidence>
<proteinExistence type="predicted"/>
<dbReference type="GeneID" id="26842539"/>
<accession>A0A0V1PRD6</accession>
<dbReference type="PANTHER" id="PTHR31313:SF81">
    <property type="entry name" value="TY1 ENHANCER ACTIVATOR"/>
    <property type="match status" value="1"/>
</dbReference>
<comment type="caution">
    <text evidence="10">The sequence shown here is derived from an EMBL/GenBank/DDBJ whole genome shotgun (WGS) entry which is preliminary data.</text>
</comment>
<reference evidence="10 11" key="1">
    <citation type="submission" date="2015-11" db="EMBL/GenBank/DDBJ databases">
        <title>The genome of Debaryomyces fabryi.</title>
        <authorList>
            <person name="Tafer H."/>
            <person name="Lopandic K."/>
        </authorList>
    </citation>
    <scope>NUCLEOTIDE SEQUENCE [LARGE SCALE GENOMIC DNA]</scope>
    <source>
        <strain evidence="10 11">CBS 789</strain>
    </source>
</reference>
<protein>
    <recommendedName>
        <fullName evidence="9">Zn(2)-C6 fungal-type domain-containing protein</fullName>
    </recommendedName>
</protein>
<dbReference type="Gene3D" id="4.10.240.10">
    <property type="entry name" value="Zn(2)-C6 fungal-type DNA-binding domain"/>
    <property type="match status" value="1"/>
</dbReference>
<name>A0A0V1PRD6_9ASCO</name>
<dbReference type="GO" id="GO:0006351">
    <property type="term" value="P:DNA-templated transcription"/>
    <property type="evidence" value="ECO:0007669"/>
    <property type="project" value="InterPro"/>
</dbReference>
<keyword evidence="2" id="KW-0479">Metal-binding</keyword>
<dbReference type="InterPro" id="IPR001138">
    <property type="entry name" value="Zn2Cys6_DnaBD"/>
</dbReference>
<feature type="region of interest" description="Disordered" evidence="8">
    <location>
        <begin position="112"/>
        <end position="137"/>
    </location>
</feature>
<evidence type="ECO:0000259" key="9">
    <source>
        <dbReference type="PROSITE" id="PS50048"/>
    </source>
</evidence>
<evidence type="ECO:0000313" key="11">
    <source>
        <dbReference type="Proteomes" id="UP000054251"/>
    </source>
</evidence>
<dbReference type="PANTHER" id="PTHR31313">
    <property type="entry name" value="TY1 ENHANCER ACTIVATOR"/>
    <property type="match status" value="1"/>
</dbReference>
<dbReference type="GO" id="GO:0008270">
    <property type="term" value="F:zinc ion binding"/>
    <property type="evidence" value="ECO:0007669"/>
    <property type="project" value="InterPro"/>
</dbReference>
<keyword evidence="11" id="KW-1185">Reference proteome</keyword>
<evidence type="ECO:0000256" key="7">
    <source>
        <dbReference type="ARBA" id="ARBA00023242"/>
    </source>
</evidence>
<dbReference type="CDD" id="cd00067">
    <property type="entry name" value="GAL4"/>
    <property type="match status" value="1"/>
</dbReference>
<dbReference type="SUPFAM" id="SSF57701">
    <property type="entry name" value="Zn2/Cys6 DNA-binding domain"/>
    <property type="match status" value="1"/>
</dbReference>
<dbReference type="OrthoDB" id="2154091at2759"/>
<dbReference type="PROSITE" id="PS00463">
    <property type="entry name" value="ZN2_CY6_FUNGAL_1"/>
    <property type="match status" value="1"/>
</dbReference>
<dbReference type="SMART" id="SM00066">
    <property type="entry name" value="GAL4"/>
    <property type="match status" value="1"/>
</dbReference>
<dbReference type="InterPro" id="IPR051615">
    <property type="entry name" value="Transcr_Regulatory_Elem"/>
</dbReference>
<keyword evidence="5" id="KW-0238">DNA-binding</keyword>
<feature type="compositionally biased region" description="Polar residues" evidence="8">
    <location>
        <begin position="112"/>
        <end position="133"/>
    </location>
</feature>
<dbReference type="CDD" id="cd12148">
    <property type="entry name" value="fungal_TF_MHR"/>
    <property type="match status" value="1"/>
</dbReference>
<organism evidence="10 11">
    <name type="scientific">Debaryomyces fabryi</name>
    <dbReference type="NCBI Taxonomy" id="58627"/>
    <lineage>
        <taxon>Eukaryota</taxon>
        <taxon>Fungi</taxon>
        <taxon>Dikarya</taxon>
        <taxon>Ascomycota</taxon>
        <taxon>Saccharomycotina</taxon>
        <taxon>Pichiomycetes</taxon>
        <taxon>Debaryomycetaceae</taxon>
        <taxon>Debaryomyces</taxon>
    </lineage>
</organism>
<evidence type="ECO:0000256" key="1">
    <source>
        <dbReference type="ARBA" id="ARBA00004123"/>
    </source>
</evidence>
<keyword evidence="4" id="KW-0805">Transcription regulation</keyword>
<keyword evidence="7" id="KW-0539">Nucleus</keyword>
<dbReference type="EMBL" id="LMYN01000224">
    <property type="protein sequence ID" value="KRZ98713.1"/>
    <property type="molecule type" value="Genomic_DNA"/>
</dbReference>
<dbReference type="GO" id="GO:0003677">
    <property type="term" value="F:DNA binding"/>
    <property type="evidence" value="ECO:0007669"/>
    <property type="project" value="UniProtKB-KW"/>
</dbReference>
<sequence>MESISQRKIAKAKQANIACLECRSVKKKCDQQFPKCSLCLKKNKTCQYVVKNHRKPASKSYVKSLLDRIAVLEQLCKPQDHKNEVQEERLDQHMNLSKYHFGDFVQKVPPYSSSSTQTGVSKESCSERSTNSIAPYDPNEPLMSLGTSLVSKWELGFAQNGTLLFEGPTSSRYISIFDVHVQPTPKLHYTQDVLDNFHKEVFSWFFDYISSTFPLIDEQLFWESLNYDDVSEELGPYASVSLINAIMAFYFLNHGNLNESRHFQSLSFKQVNEEVFNDPKIVAVQTLILLSMISMTEGKEFQASDAISRSVSLSYHLGLHVGNYKLKNERKISEEEANIRDSVFWCCFMVDKLRSSILGMSHYMNCNDISVKLPAVHSSQPNKASVDSFRDTIVYSDMQTKMFEKCFSAEFILFLSLNNNETGSLKQRQVVSEATVALSKWKRDMSTNARYSNNKSLSNLFLEVLQHTYKILINKSLVSFSEINTIVDEEDLPINICTDSAEQIIYLCRSQDISKSPFLYHFLYSLYLAATICLYKISSPNLETKDYYGSYLNQAILIFESYKAGAPVSDTYLCHLEKYRKKWFISEQ</sequence>
<evidence type="ECO:0000256" key="5">
    <source>
        <dbReference type="ARBA" id="ARBA00023125"/>
    </source>
</evidence>
<dbReference type="AlphaFoldDB" id="A0A0V1PRD6"/>